<dbReference type="Pfam" id="PF09588">
    <property type="entry name" value="YqaJ"/>
    <property type="match status" value="1"/>
</dbReference>
<dbReference type="InterPro" id="IPR051703">
    <property type="entry name" value="NF-kappa-B_Signaling_Reg"/>
</dbReference>
<dbReference type="InterPro" id="IPR011604">
    <property type="entry name" value="PDDEXK-like_dom_sf"/>
</dbReference>
<organism evidence="2">
    <name type="scientific">viral metagenome</name>
    <dbReference type="NCBI Taxonomy" id="1070528"/>
    <lineage>
        <taxon>unclassified sequences</taxon>
        <taxon>metagenomes</taxon>
        <taxon>organismal metagenomes</taxon>
    </lineage>
</organism>
<dbReference type="CDD" id="cd22343">
    <property type="entry name" value="PDDEXK_lambda_exonuclease-like"/>
    <property type="match status" value="1"/>
</dbReference>
<feature type="domain" description="YqaJ viral recombinase" evidence="1">
    <location>
        <begin position="22"/>
        <end position="154"/>
    </location>
</feature>
<dbReference type="NCBIfam" id="TIGR03033">
    <property type="entry name" value="phage_rel_nuc"/>
    <property type="match status" value="1"/>
</dbReference>
<dbReference type="EMBL" id="MN739946">
    <property type="protein sequence ID" value="QHT79144.1"/>
    <property type="molecule type" value="Genomic_DNA"/>
</dbReference>
<name>A0A6C0HFC1_9ZZZZ</name>
<dbReference type="PANTHER" id="PTHR46609:SF8">
    <property type="entry name" value="YQAJ VIRAL RECOMBINASE DOMAIN-CONTAINING PROTEIN"/>
    <property type="match status" value="1"/>
</dbReference>
<reference evidence="2" key="1">
    <citation type="journal article" date="2020" name="Nature">
        <title>Giant virus diversity and host interactions through global metagenomics.</title>
        <authorList>
            <person name="Schulz F."/>
            <person name="Roux S."/>
            <person name="Paez-Espino D."/>
            <person name="Jungbluth S."/>
            <person name="Walsh D.A."/>
            <person name="Denef V.J."/>
            <person name="McMahon K.D."/>
            <person name="Konstantinidis K.T."/>
            <person name="Eloe-Fadrosh E.A."/>
            <person name="Kyrpides N.C."/>
            <person name="Woyke T."/>
        </authorList>
    </citation>
    <scope>NUCLEOTIDE SEQUENCE</scope>
    <source>
        <strain evidence="2">GVMAG-M-3300023179-99</strain>
    </source>
</reference>
<evidence type="ECO:0000259" key="1">
    <source>
        <dbReference type="Pfam" id="PF09588"/>
    </source>
</evidence>
<dbReference type="SUPFAM" id="SSF52980">
    <property type="entry name" value="Restriction endonuclease-like"/>
    <property type="match status" value="1"/>
</dbReference>
<dbReference type="PANTHER" id="PTHR46609">
    <property type="entry name" value="EXONUCLEASE, PHAGE-TYPE/RECB, C-TERMINAL DOMAIN-CONTAINING PROTEIN"/>
    <property type="match status" value="1"/>
</dbReference>
<protein>
    <recommendedName>
        <fullName evidence="1">YqaJ viral recombinase domain-containing protein</fullName>
    </recommendedName>
</protein>
<accession>A0A6C0HFC1</accession>
<proteinExistence type="predicted"/>
<dbReference type="Gene3D" id="3.90.320.10">
    <property type="match status" value="1"/>
</dbReference>
<dbReference type="AlphaFoldDB" id="A0A6C0HFC1"/>
<evidence type="ECO:0000313" key="2">
    <source>
        <dbReference type="EMBL" id="QHT79144.1"/>
    </source>
</evidence>
<dbReference type="InterPro" id="IPR011335">
    <property type="entry name" value="Restrct_endonuc-II-like"/>
</dbReference>
<dbReference type="InterPro" id="IPR019080">
    <property type="entry name" value="YqaJ_viral_recombinase"/>
</dbReference>
<dbReference type="InterPro" id="IPR017482">
    <property type="entry name" value="Lambda-type_endonuclease"/>
</dbReference>
<sequence>MEQIIADLIRDYGECDQRTDAWHDRRSNMLTASEIFKAKASATASSRRELILSKLVPRTGGSGGVASLDWGTQFEEVAKELVQQSGVQIKDLACVIHPEYSFLGASPDGLLLGTERHGRLIEIKCPISREVDPGAPIPDSYYDQVQLQLACTGLQECEYSEFKFVKHSYAEWITIANVKSCFAVNVSTRNVVYKQISDTRSLQEWMVSFMEDPLDWDLVYWSLKSRKDMLIQKDTEWFTENLPSFKNVWEEILEYRRSGTLPTKTTILNLDEI</sequence>